<name>A0AAD5NW51_ACENE</name>
<gene>
    <name evidence="2" type="ORF">LWI28_001203</name>
</gene>
<evidence type="ECO:0000313" key="3">
    <source>
        <dbReference type="Proteomes" id="UP001064489"/>
    </source>
</evidence>
<evidence type="ECO:0000259" key="1">
    <source>
        <dbReference type="PROSITE" id="PS51787"/>
    </source>
</evidence>
<sequence length="120" mass="13071">MDTNGRETQKETTVGGGGLGAAATEEVFLVSEDPLMVKVDHLKDNLYDKDHDVIKATSFEVISTLTDVLKTSSLWRDHVQTYSQHIGDFSFPSLADFGTAISGGNKVQCQAVLEEPNVRV</sequence>
<evidence type="ECO:0000313" key="2">
    <source>
        <dbReference type="EMBL" id="KAI9184804.1"/>
    </source>
</evidence>
<dbReference type="InterPro" id="IPR027065">
    <property type="entry name" value="Lon_Prtase"/>
</dbReference>
<dbReference type="InterPro" id="IPR003111">
    <property type="entry name" value="Lon_prtase_N"/>
</dbReference>
<dbReference type="Proteomes" id="UP001064489">
    <property type="component" value="Chromosome 3"/>
</dbReference>
<reference evidence="2" key="2">
    <citation type="submission" date="2023-02" db="EMBL/GenBank/DDBJ databases">
        <authorList>
            <person name="Swenson N.G."/>
            <person name="Wegrzyn J.L."/>
            <person name="Mcevoy S.L."/>
        </authorList>
    </citation>
    <scope>NUCLEOTIDE SEQUENCE</scope>
    <source>
        <strain evidence="2">91603</strain>
        <tissue evidence="2">Leaf</tissue>
    </source>
</reference>
<dbReference type="PROSITE" id="PS51787">
    <property type="entry name" value="LON_N"/>
    <property type="match status" value="1"/>
</dbReference>
<dbReference type="EMBL" id="JAJSOW010000100">
    <property type="protein sequence ID" value="KAI9184804.1"/>
    <property type="molecule type" value="Genomic_DNA"/>
</dbReference>
<dbReference type="GO" id="GO:0005524">
    <property type="term" value="F:ATP binding"/>
    <property type="evidence" value="ECO:0007669"/>
    <property type="project" value="InterPro"/>
</dbReference>
<dbReference type="AlphaFoldDB" id="A0AAD5NW51"/>
<feature type="domain" description="Lon N-terminal" evidence="1">
    <location>
        <begin position="1"/>
        <end position="120"/>
    </location>
</feature>
<dbReference type="GO" id="GO:0003697">
    <property type="term" value="F:single-stranded DNA binding"/>
    <property type="evidence" value="ECO:0007669"/>
    <property type="project" value="TreeGrafter"/>
</dbReference>
<reference evidence="2" key="1">
    <citation type="journal article" date="2022" name="Plant J.">
        <title>Strategies of tolerance reflected in two North American maple genomes.</title>
        <authorList>
            <person name="McEvoy S.L."/>
            <person name="Sezen U.U."/>
            <person name="Trouern-Trend A."/>
            <person name="McMahon S.M."/>
            <person name="Schaberg P.G."/>
            <person name="Yang J."/>
            <person name="Wegrzyn J.L."/>
            <person name="Swenson N.G."/>
        </authorList>
    </citation>
    <scope>NUCLEOTIDE SEQUENCE</scope>
    <source>
        <strain evidence="2">91603</strain>
    </source>
</reference>
<organism evidence="2 3">
    <name type="scientific">Acer negundo</name>
    <name type="common">Box elder</name>
    <dbReference type="NCBI Taxonomy" id="4023"/>
    <lineage>
        <taxon>Eukaryota</taxon>
        <taxon>Viridiplantae</taxon>
        <taxon>Streptophyta</taxon>
        <taxon>Embryophyta</taxon>
        <taxon>Tracheophyta</taxon>
        <taxon>Spermatophyta</taxon>
        <taxon>Magnoliopsida</taxon>
        <taxon>eudicotyledons</taxon>
        <taxon>Gunneridae</taxon>
        <taxon>Pentapetalae</taxon>
        <taxon>rosids</taxon>
        <taxon>malvids</taxon>
        <taxon>Sapindales</taxon>
        <taxon>Sapindaceae</taxon>
        <taxon>Hippocastanoideae</taxon>
        <taxon>Acereae</taxon>
        <taxon>Acer</taxon>
    </lineage>
</organism>
<keyword evidence="3" id="KW-1185">Reference proteome</keyword>
<comment type="caution">
    <text evidence="2">The sequence shown here is derived from an EMBL/GenBank/DDBJ whole genome shotgun (WGS) entry which is preliminary data.</text>
</comment>
<dbReference type="GO" id="GO:0006515">
    <property type="term" value="P:protein quality control for misfolded or incompletely synthesized proteins"/>
    <property type="evidence" value="ECO:0007669"/>
    <property type="project" value="TreeGrafter"/>
</dbReference>
<dbReference type="GO" id="GO:0005759">
    <property type="term" value="C:mitochondrial matrix"/>
    <property type="evidence" value="ECO:0007669"/>
    <property type="project" value="TreeGrafter"/>
</dbReference>
<proteinExistence type="predicted"/>
<dbReference type="GO" id="GO:0004252">
    <property type="term" value="F:serine-type endopeptidase activity"/>
    <property type="evidence" value="ECO:0007669"/>
    <property type="project" value="InterPro"/>
</dbReference>
<dbReference type="PANTHER" id="PTHR43718:SF2">
    <property type="entry name" value="LON PROTEASE HOMOLOG, MITOCHONDRIAL"/>
    <property type="match status" value="1"/>
</dbReference>
<dbReference type="PANTHER" id="PTHR43718">
    <property type="entry name" value="LON PROTEASE"/>
    <property type="match status" value="1"/>
</dbReference>
<accession>A0AAD5NW51</accession>
<dbReference type="Gene3D" id="1.20.58.1480">
    <property type="match status" value="1"/>
</dbReference>
<protein>
    <recommendedName>
        <fullName evidence="1">Lon N-terminal domain-containing protein</fullName>
    </recommendedName>
</protein>
<dbReference type="GO" id="GO:0004176">
    <property type="term" value="F:ATP-dependent peptidase activity"/>
    <property type="evidence" value="ECO:0007669"/>
    <property type="project" value="InterPro"/>
</dbReference>
<dbReference type="GO" id="GO:0007005">
    <property type="term" value="P:mitochondrion organization"/>
    <property type="evidence" value="ECO:0007669"/>
    <property type="project" value="TreeGrafter"/>
</dbReference>
<dbReference type="GO" id="GO:0051131">
    <property type="term" value="P:chaperone-mediated protein complex assembly"/>
    <property type="evidence" value="ECO:0007669"/>
    <property type="project" value="TreeGrafter"/>
</dbReference>